<evidence type="ECO:0000313" key="1">
    <source>
        <dbReference type="EMBL" id="MQW67666.1"/>
    </source>
</evidence>
<dbReference type="RefSeq" id="WP_153412135.1">
    <property type="nucleotide sequence ID" value="NZ_WISB01000006.1"/>
</dbReference>
<organism evidence="1">
    <name type="scientific">Sinorhizobium medicae</name>
    <dbReference type="NCBI Taxonomy" id="110321"/>
    <lineage>
        <taxon>Bacteria</taxon>
        <taxon>Pseudomonadati</taxon>
        <taxon>Pseudomonadota</taxon>
        <taxon>Alphaproteobacteria</taxon>
        <taxon>Hyphomicrobiales</taxon>
        <taxon>Rhizobiaceae</taxon>
        <taxon>Sinorhizobium/Ensifer group</taxon>
        <taxon>Sinorhizobium</taxon>
    </lineage>
</organism>
<name>A0A6G1WDB4_9HYPH</name>
<protein>
    <recommendedName>
        <fullName evidence="2">HTH cro/C1-type domain-containing protein</fullName>
    </recommendedName>
</protein>
<evidence type="ECO:0008006" key="2">
    <source>
        <dbReference type="Google" id="ProtNLM"/>
    </source>
</evidence>
<proteinExistence type="predicted"/>
<reference evidence="1" key="1">
    <citation type="journal article" date="2013" name="Genome Biol.">
        <title>Comparative genomics of the core and accessory genomes of 48 Sinorhizobium strains comprising five genospecies.</title>
        <authorList>
            <person name="Sugawara M."/>
            <person name="Epstein B."/>
            <person name="Badgley B.D."/>
            <person name="Unno T."/>
            <person name="Xu L."/>
            <person name="Reese J."/>
            <person name="Gyaneshwar P."/>
            <person name="Denny R."/>
            <person name="Mudge J."/>
            <person name="Bharti A.K."/>
            <person name="Farmer A.D."/>
            <person name="May G.D."/>
            <person name="Woodward J.E."/>
            <person name="Medigue C."/>
            <person name="Vallenet D."/>
            <person name="Lajus A."/>
            <person name="Rouy Z."/>
            <person name="Martinez-Vaz B."/>
            <person name="Tiffin P."/>
            <person name="Young N.D."/>
            <person name="Sadowsky M.J."/>
        </authorList>
    </citation>
    <scope>NUCLEOTIDE SEQUENCE</scope>
    <source>
        <strain evidence="1">M1</strain>
    </source>
</reference>
<dbReference type="InterPro" id="IPR010982">
    <property type="entry name" value="Lambda_DNA-bd_dom_sf"/>
</dbReference>
<accession>A0A6G1WDB4</accession>
<gene>
    <name evidence="1" type="ORF">GHJ91_00330</name>
</gene>
<sequence length="80" mass="9018">MDTKAAITPAIALYREKHDRMTLEEFGKLFRPPVDKSTVLRWERGKITPLRAVMVEQVTGIPRQALLPEVFGPLVSEAAE</sequence>
<comment type="caution">
    <text evidence="1">The sequence shown here is derived from an EMBL/GenBank/DDBJ whole genome shotgun (WGS) entry which is preliminary data.</text>
</comment>
<dbReference type="AlphaFoldDB" id="A0A6G1WDB4"/>
<dbReference type="GO" id="GO:0003677">
    <property type="term" value="F:DNA binding"/>
    <property type="evidence" value="ECO:0007669"/>
    <property type="project" value="InterPro"/>
</dbReference>
<dbReference type="EMBL" id="WISB01000006">
    <property type="protein sequence ID" value="MQW67666.1"/>
    <property type="molecule type" value="Genomic_DNA"/>
</dbReference>
<dbReference type="Gene3D" id="1.10.260.40">
    <property type="entry name" value="lambda repressor-like DNA-binding domains"/>
    <property type="match status" value="1"/>
</dbReference>